<evidence type="ECO:0000256" key="7">
    <source>
        <dbReference type="ARBA" id="ARBA00023136"/>
    </source>
</evidence>
<dbReference type="GO" id="GO:0008360">
    <property type="term" value="P:regulation of cell shape"/>
    <property type="evidence" value="ECO:0007669"/>
    <property type="project" value="UniProtKB-UniRule"/>
</dbReference>
<proteinExistence type="inferred from homology"/>
<dbReference type="PANTHER" id="PTHR47019:SF1">
    <property type="entry name" value="LIPID II FLIPPASE MURJ"/>
    <property type="match status" value="1"/>
</dbReference>
<dbReference type="EMBL" id="JACOPN010000009">
    <property type="protein sequence ID" value="MBC5718051.1"/>
    <property type="molecule type" value="Genomic_DNA"/>
</dbReference>
<keyword evidence="6 8" id="KW-1133">Transmembrane helix</keyword>
<dbReference type="NCBIfam" id="TIGR01695">
    <property type="entry name" value="murJ_mviN"/>
    <property type="match status" value="1"/>
</dbReference>
<evidence type="ECO:0000256" key="9">
    <source>
        <dbReference type="PIRNR" id="PIRNR002869"/>
    </source>
</evidence>
<feature type="transmembrane region" description="Helical" evidence="8">
    <location>
        <begin position="480"/>
        <end position="503"/>
    </location>
</feature>
<accession>A0A8J6M6A6</accession>
<feature type="transmembrane region" description="Helical" evidence="8">
    <location>
        <begin position="315"/>
        <end position="339"/>
    </location>
</feature>
<dbReference type="PRINTS" id="PR01806">
    <property type="entry name" value="VIRFACTRMVIN"/>
</dbReference>
<dbReference type="UniPathway" id="UPA00219"/>
<keyword evidence="5 8" id="KW-0573">Peptidoglycan synthesis</keyword>
<keyword evidence="11" id="KW-1185">Reference proteome</keyword>
<comment type="subcellular location">
    <subcellularLocation>
        <location evidence="1 8">Cell membrane</location>
        <topology evidence="1 8">Multi-pass membrane protein</topology>
    </subcellularLocation>
</comment>
<comment type="caution">
    <text evidence="10">The sequence shown here is derived from an EMBL/GenBank/DDBJ whole genome shotgun (WGS) entry which is preliminary data.</text>
</comment>
<evidence type="ECO:0000256" key="8">
    <source>
        <dbReference type="HAMAP-Rule" id="MF_02078"/>
    </source>
</evidence>
<dbReference type="GO" id="GO:0071555">
    <property type="term" value="P:cell wall organization"/>
    <property type="evidence" value="ECO:0007669"/>
    <property type="project" value="UniProtKB-UniRule"/>
</dbReference>
<dbReference type="InterPro" id="IPR004268">
    <property type="entry name" value="MurJ"/>
</dbReference>
<feature type="transmembrane region" description="Helical" evidence="8">
    <location>
        <begin position="160"/>
        <end position="181"/>
    </location>
</feature>
<keyword evidence="3 8" id="KW-0812">Transmembrane</keyword>
<protein>
    <recommendedName>
        <fullName evidence="8">Probable lipid II flippase MurJ</fullName>
    </recommendedName>
</protein>
<feature type="transmembrane region" description="Helical" evidence="8">
    <location>
        <begin position="230"/>
        <end position="250"/>
    </location>
</feature>
<feature type="transmembrane region" description="Helical" evidence="8">
    <location>
        <begin position="410"/>
        <end position="429"/>
    </location>
</feature>
<dbReference type="Pfam" id="PF03023">
    <property type="entry name" value="MurJ"/>
    <property type="match status" value="1"/>
</dbReference>
<dbReference type="AlphaFoldDB" id="A0A8J6M6A6"/>
<dbReference type="PANTHER" id="PTHR47019">
    <property type="entry name" value="LIPID II FLIPPASE MURJ"/>
    <property type="match status" value="1"/>
</dbReference>
<dbReference type="GO" id="GO:0009252">
    <property type="term" value="P:peptidoglycan biosynthetic process"/>
    <property type="evidence" value="ECO:0007669"/>
    <property type="project" value="UniProtKB-UniRule"/>
</dbReference>
<feature type="transmembrane region" description="Helical" evidence="8">
    <location>
        <begin position="384"/>
        <end position="404"/>
    </location>
</feature>
<evidence type="ECO:0000256" key="1">
    <source>
        <dbReference type="ARBA" id="ARBA00004651"/>
    </source>
</evidence>
<dbReference type="HAMAP" id="MF_02078">
    <property type="entry name" value="MurJ_MviN"/>
    <property type="match status" value="1"/>
</dbReference>
<comment type="function">
    <text evidence="8 9">Involved in peptidoglycan biosynthesis. Transports lipid-linked peptidoglycan precursors from the inner to the outer leaflet of the cytoplasmic membrane.</text>
</comment>
<comment type="similarity">
    <text evidence="8 9">Belongs to the MurJ/MviN family.</text>
</comment>
<evidence type="ECO:0000313" key="11">
    <source>
        <dbReference type="Proteomes" id="UP000602260"/>
    </source>
</evidence>
<keyword evidence="8 9" id="KW-0961">Cell wall biogenesis/degradation</keyword>
<feature type="transmembrane region" description="Helical" evidence="8">
    <location>
        <begin position="450"/>
        <end position="468"/>
    </location>
</feature>
<comment type="pathway">
    <text evidence="8">Cell wall biogenesis; peptidoglycan biosynthesis.</text>
</comment>
<dbReference type="InterPro" id="IPR051050">
    <property type="entry name" value="Lipid_II_flippase_MurJ/MviN"/>
</dbReference>
<dbReference type="Proteomes" id="UP000602260">
    <property type="component" value="Unassembled WGS sequence"/>
</dbReference>
<evidence type="ECO:0000256" key="3">
    <source>
        <dbReference type="ARBA" id="ARBA00022692"/>
    </source>
</evidence>
<sequence length="518" mass="55004">MEQQSNNAAKTISVVMLVTLLGKVMGLYRDRLLAIHYSVGVEANAFFTASRIPRVFFDAVFASAIAACFIPVFSEFLEKKGRKEAFRFAGNFITVMALLTGALTLIGMLFPQVLVALFADYADPATTALAASLTRVMFPTVLFSGVAFSLVGVLQAQDRFTAPALMSAASNLVIIVYFLFFDHTFGIYGLAGAYLLGWLLQGLIQLPSLKATGYRFRPMCAIGSEGMRKVFALMGPVMVSTWVQPINLVINSRFGSRLYDGAGVSAMEYSNNLYLVIAGTFILSITNVIFPRLSRLTAGGNESAFRDTIRQTVHSSLYFVLPMSAGLMAVSRPLISFLYGGGEFDGFAVDITSAALVFLSLGMAGYAVQNILSRAYFARQDGKTPLVAGAVSILVNIALCMVLTGPFRVAGLAFSSAVSSTVYALLLLLPMQRRGEGVLDGGMARDLLKMLLSAAATGLAAAGTLYLLGGVLPGGKLGELLCLGGCALVGLAVYFLLTLALAVPEAKLVVSLARGKGN</sequence>
<dbReference type="PIRSF" id="PIRSF002869">
    <property type="entry name" value="MviN"/>
    <property type="match status" value="1"/>
</dbReference>
<feature type="transmembrane region" description="Helical" evidence="8">
    <location>
        <begin position="130"/>
        <end position="153"/>
    </location>
</feature>
<feature type="transmembrane region" description="Helical" evidence="8">
    <location>
        <begin position="187"/>
        <end position="209"/>
    </location>
</feature>
<gene>
    <name evidence="8 10" type="primary">murJ</name>
    <name evidence="10" type="ORF">H8S55_12120</name>
</gene>
<name>A0A8J6M6A6_9FIRM</name>
<keyword evidence="7 8" id="KW-0472">Membrane</keyword>
<dbReference type="CDD" id="cd13123">
    <property type="entry name" value="MATE_MurJ_like"/>
    <property type="match status" value="1"/>
</dbReference>
<keyword evidence="8 9" id="KW-0813">Transport</keyword>
<evidence type="ECO:0000256" key="4">
    <source>
        <dbReference type="ARBA" id="ARBA00022960"/>
    </source>
</evidence>
<evidence type="ECO:0000256" key="5">
    <source>
        <dbReference type="ARBA" id="ARBA00022984"/>
    </source>
</evidence>
<dbReference type="GO" id="GO:0034204">
    <property type="term" value="P:lipid translocation"/>
    <property type="evidence" value="ECO:0007669"/>
    <property type="project" value="TreeGrafter"/>
</dbReference>
<feature type="transmembrane region" description="Helical" evidence="8">
    <location>
        <begin position="88"/>
        <end position="110"/>
    </location>
</feature>
<feature type="transmembrane region" description="Helical" evidence="8">
    <location>
        <begin position="273"/>
        <end position="294"/>
    </location>
</feature>
<dbReference type="GO" id="GO:0005886">
    <property type="term" value="C:plasma membrane"/>
    <property type="evidence" value="ECO:0007669"/>
    <property type="project" value="UniProtKB-SubCell"/>
</dbReference>
<dbReference type="GO" id="GO:0015648">
    <property type="term" value="F:lipid-linked peptidoglycan transporter activity"/>
    <property type="evidence" value="ECO:0007669"/>
    <property type="project" value="UniProtKB-UniRule"/>
</dbReference>
<organism evidence="10 11">
    <name type="scientific">Flintibacter faecis</name>
    <dbReference type="NCBI Taxonomy" id="2763047"/>
    <lineage>
        <taxon>Bacteria</taxon>
        <taxon>Bacillati</taxon>
        <taxon>Bacillota</taxon>
        <taxon>Clostridia</taxon>
        <taxon>Eubacteriales</taxon>
        <taxon>Flintibacter</taxon>
    </lineage>
</organism>
<feature type="transmembrane region" description="Helical" evidence="8">
    <location>
        <begin position="351"/>
        <end position="372"/>
    </location>
</feature>
<evidence type="ECO:0000313" key="10">
    <source>
        <dbReference type="EMBL" id="MBC5718051.1"/>
    </source>
</evidence>
<keyword evidence="4 8" id="KW-0133">Cell shape</keyword>
<keyword evidence="2 8" id="KW-1003">Cell membrane</keyword>
<feature type="transmembrane region" description="Helical" evidence="8">
    <location>
        <begin position="12"/>
        <end position="28"/>
    </location>
</feature>
<evidence type="ECO:0000256" key="2">
    <source>
        <dbReference type="ARBA" id="ARBA00022475"/>
    </source>
</evidence>
<reference evidence="10" key="1">
    <citation type="submission" date="2020-08" db="EMBL/GenBank/DDBJ databases">
        <title>Genome public.</title>
        <authorList>
            <person name="Liu C."/>
            <person name="Sun Q."/>
        </authorList>
    </citation>
    <scope>NUCLEOTIDE SEQUENCE</scope>
    <source>
        <strain evidence="10">BX5</strain>
    </source>
</reference>
<dbReference type="RefSeq" id="WP_186879168.1">
    <property type="nucleotide sequence ID" value="NZ_JACOPN010000009.1"/>
</dbReference>
<evidence type="ECO:0000256" key="6">
    <source>
        <dbReference type="ARBA" id="ARBA00022989"/>
    </source>
</evidence>
<feature type="transmembrane region" description="Helical" evidence="8">
    <location>
        <begin position="55"/>
        <end position="76"/>
    </location>
</feature>